<evidence type="ECO:0000256" key="1">
    <source>
        <dbReference type="SAM" id="MobiDB-lite"/>
    </source>
</evidence>
<feature type="compositionally biased region" description="Low complexity" evidence="1">
    <location>
        <begin position="20"/>
        <end position="60"/>
    </location>
</feature>
<feature type="compositionally biased region" description="Acidic residues" evidence="1">
    <location>
        <begin position="91"/>
        <end position="100"/>
    </location>
</feature>
<feature type="region of interest" description="Disordered" evidence="1">
    <location>
        <begin position="1"/>
        <end position="123"/>
    </location>
</feature>
<sequence length="159" mass="16293">MGPTSVRRNLFHHHLGRRPVSTVPSSASGQSSGSAANNGVSGYSSHMSAASTESTSSLSSGPVDNGEIVARGKNGDYKLDIPILPPITGVDDGDEMEGVEDGGVPRGSGAGGVDSTGQTGMGGSGKEKILNLVHQSLRNKVAVLDEDNWMYEPESEAGL</sequence>
<comment type="caution">
    <text evidence="2">The sequence shown here is derived from an EMBL/GenBank/DDBJ whole genome shotgun (WGS) entry which is preliminary data.</text>
</comment>
<dbReference type="RefSeq" id="XP_033422562.1">
    <property type="nucleotide sequence ID" value="XM_033574544.1"/>
</dbReference>
<organism evidence="2 3">
    <name type="scientific">Aspergillus tanneri</name>
    <dbReference type="NCBI Taxonomy" id="1220188"/>
    <lineage>
        <taxon>Eukaryota</taxon>
        <taxon>Fungi</taxon>
        <taxon>Dikarya</taxon>
        <taxon>Ascomycota</taxon>
        <taxon>Pezizomycotina</taxon>
        <taxon>Eurotiomycetes</taxon>
        <taxon>Eurotiomycetidae</taxon>
        <taxon>Eurotiales</taxon>
        <taxon>Aspergillaceae</taxon>
        <taxon>Aspergillus</taxon>
        <taxon>Aspergillus subgen. Circumdati</taxon>
    </lineage>
</organism>
<reference evidence="2 3" key="1">
    <citation type="submission" date="2019-08" db="EMBL/GenBank/DDBJ databases">
        <title>The genome sequence of a newly discovered highly antifungal drug resistant Aspergillus species, Aspergillus tanneri NIH 1004.</title>
        <authorList>
            <person name="Mounaud S."/>
            <person name="Singh I."/>
            <person name="Joardar V."/>
            <person name="Pakala S."/>
            <person name="Pakala S."/>
            <person name="Venepally P."/>
            <person name="Chung J.K."/>
            <person name="Losada L."/>
            <person name="Nierman W.C."/>
        </authorList>
    </citation>
    <scope>NUCLEOTIDE SEQUENCE [LARGE SCALE GENOMIC DNA]</scope>
    <source>
        <strain evidence="2 3">NIH1004</strain>
    </source>
</reference>
<evidence type="ECO:0000313" key="2">
    <source>
        <dbReference type="EMBL" id="KAA8643200.1"/>
    </source>
</evidence>
<dbReference type="Proteomes" id="UP000324241">
    <property type="component" value="Unassembled WGS sequence"/>
</dbReference>
<gene>
    <name evidence="2" type="ORF">ATNIH1004_009962</name>
</gene>
<protein>
    <submittedName>
        <fullName evidence="2">Uncharacterized protein</fullName>
    </submittedName>
</protein>
<dbReference type="EMBL" id="QUQM01000005">
    <property type="protein sequence ID" value="KAA8643200.1"/>
    <property type="molecule type" value="Genomic_DNA"/>
</dbReference>
<dbReference type="GeneID" id="54332664"/>
<feature type="compositionally biased region" description="Gly residues" evidence="1">
    <location>
        <begin position="104"/>
        <end position="123"/>
    </location>
</feature>
<name>A0A5M9MCN0_9EURO</name>
<dbReference type="OrthoDB" id="4188844at2759"/>
<dbReference type="VEuPathDB" id="FungiDB:EYZ11_012539"/>
<proteinExistence type="predicted"/>
<accession>A0A5M9MCN0</accession>
<evidence type="ECO:0000313" key="3">
    <source>
        <dbReference type="Proteomes" id="UP000324241"/>
    </source>
</evidence>
<dbReference type="AlphaFoldDB" id="A0A5M9MCN0"/>